<gene>
    <name evidence="2" type="ORF">J2S66_002661</name>
</gene>
<keyword evidence="1" id="KW-0812">Transmembrane</keyword>
<sequence length="377" mass="40501">MREHRPTVVRVGSLLSAVVLVGGCGSGTEDLVRQAAGDFASAVAAGESARACDMLTEEAREDADCAALEVAGGGVEQVEVWGDAARVRLGDDVLFLRELAVGWRISGAAVSRGGTGRTGARWVAGDATRDVLRLPAGCAGLAGALQRGRVGGDVKRFLRDNGLGLFFGLLFLASLVGQAFAGNADLNERRLTDGGDPIGLWAYVTSSDFAVDVAENWQSEYLQFVLFILACVWLVQRGSAESKPADRLGRETDEQQLLGEHVERDSPPWARAGGWRTGLYSNSLGLVVLALFLGSWGAQSIAGRSAYNNEQLVDFQDTVTWWEYLASPDFWNRSLQNWQSEFLAIGSIVVFSVYLRQRGSSQSKPVGSPHTETDENG</sequence>
<name>A0ABU1PUF3_9PSEU</name>
<feature type="transmembrane region" description="Helical" evidence="1">
    <location>
        <begin position="163"/>
        <end position="181"/>
    </location>
</feature>
<proteinExistence type="predicted"/>
<dbReference type="EMBL" id="JAVDSG010000001">
    <property type="protein sequence ID" value="MDR6594277.1"/>
    <property type="molecule type" value="Genomic_DNA"/>
</dbReference>
<accession>A0ABU1PUF3</accession>
<dbReference type="Proteomes" id="UP001268819">
    <property type="component" value="Unassembled WGS sequence"/>
</dbReference>
<dbReference type="PROSITE" id="PS51257">
    <property type="entry name" value="PROKAR_LIPOPROTEIN"/>
    <property type="match status" value="1"/>
</dbReference>
<evidence type="ECO:0000256" key="1">
    <source>
        <dbReference type="SAM" id="Phobius"/>
    </source>
</evidence>
<reference evidence="2 3" key="1">
    <citation type="submission" date="2023-07" db="EMBL/GenBank/DDBJ databases">
        <title>Sequencing the genomes of 1000 actinobacteria strains.</title>
        <authorList>
            <person name="Klenk H.-P."/>
        </authorList>
    </citation>
    <scope>NUCLEOTIDE SEQUENCE [LARGE SCALE GENOMIC DNA]</scope>
    <source>
        <strain evidence="2 3">DSM 43749</strain>
    </source>
</reference>
<organism evidence="2 3">
    <name type="scientific">Saccharothrix longispora</name>
    <dbReference type="NCBI Taxonomy" id="33920"/>
    <lineage>
        <taxon>Bacteria</taxon>
        <taxon>Bacillati</taxon>
        <taxon>Actinomycetota</taxon>
        <taxon>Actinomycetes</taxon>
        <taxon>Pseudonocardiales</taxon>
        <taxon>Pseudonocardiaceae</taxon>
        <taxon>Saccharothrix</taxon>
    </lineage>
</organism>
<evidence type="ECO:0000313" key="2">
    <source>
        <dbReference type="EMBL" id="MDR6594277.1"/>
    </source>
</evidence>
<protein>
    <submittedName>
        <fullName evidence="2">Uncharacterized protein</fullName>
    </submittedName>
</protein>
<evidence type="ECO:0000313" key="3">
    <source>
        <dbReference type="Proteomes" id="UP001268819"/>
    </source>
</evidence>
<dbReference type="InterPro" id="IPR046657">
    <property type="entry name" value="DUF6766"/>
</dbReference>
<keyword evidence="3" id="KW-1185">Reference proteome</keyword>
<dbReference type="Pfam" id="PF20554">
    <property type="entry name" value="DUF6766"/>
    <property type="match status" value="1"/>
</dbReference>
<dbReference type="RefSeq" id="WP_310307283.1">
    <property type="nucleotide sequence ID" value="NZ_BAAAXB010000001.1"/>
</dbReference>
<keyword evidence="1" id="KW-1133">Transmembrane helix</keyword>
<keyword evidence="1" id="KW-0472">Membrane</keyword>
<comment type="caution">
    <text evidence="2">The sequence shown here is derived from an EMBL/GenBank/DDBJ whole genome shotgun (WGS) entry which is preliminary data.</text>
</comment>